<dbReference type="InterPro" id="IPR004821">
    <property type="entry name" value="Cyt_trans-like"/>
</dbReference>
<dbReference type="EC" id="2.7.7.18" evidence="11"/>
<reference evidence="13" key="1">
    <citation type="submission" date="2016-11" db="EMBL/GenBank/DDBJ databases">
        <authorList>
            <person name="Jaros S."/>
            <person name="Januszkiewicz K."/>
            <person name="Wedrychowicz H."/>
        </authorList>
    </citation>
    <scope>NUCLEOTIDE SEQUENCE [LARGE SCALE GENOMIC DNA]</scope>
    <source>
        <strain evidence="13">UWOS</strain>
    </source>
</reference>
<accession>A0A1M6QG23</accession>
<dbReference type="Gene3D" id="3.40.50.620">
    <property type="entry name" value="HUPs"/>
    <property type="match status" value="1"/>
</dbReference>
<evidence type="ECO:0000256" key="9">
    <source>
        <dbReference type="ARBA" id="ARBA00023027"/>
    </source>
</evidence>
<dbReference type="STRING" id="28122.SAMN02745108_01356"/>
<keyword evidence="7 11" id="KW-0547">Nucleotide-binding</keyword>
<accession>A0A1T4MQK2</accession>
<dbReference type="SUPFAM" id="SSF52374">
    <property type="entry name" value="Nucleotidylyl transferase"/>
    <property type="match status" value="1"/>
</dbReference>
<dbReference type="EMBL" id="FRAW01000002">
    <property type="protein sequence ID" value="SHK19118.1"/>
    <property type="molecule type" value="Genomic_DNA"/>
</dbReference>
<dbReference type="GO" id="GO:0004515">
    <property type="term" value="F:nicotinate-nucleotide adenylyltransferase activity"/>
    <property type="evidence" value="ECO:0007669"/>
    <property type="project" value="UniProtKB-UniRule"/>
</dbReference>
<evidence type="ECO:0000313" key="13">
    <source>
        <dbReference type="EMBL" id="SHK19118.1"/>
    </source>
</evidence>
<dbReference type="HAMAP" id="MF_00244">
    <property type="entry name" value="NaMN_adenylyltr"/>
    <property type="match status" value="1"/>
</dbReference>
<evidence type="ECO:0000256" key="7">
    <source>
        <dbReference type="ARBA" id="ARBA00022741"/>
    </source>
</evidence>
<evidence type="ECO:0000313" key="16">
    <source>
        <dbReference type="Proteomes" id="UP000190449"/>
    </source>
</evidence>
<feature type="domain" description="Cytidyltransferase-like" evidence="12">
    <location>
        <begin position="8"/>
        <end position="182"/>
    </location>
</feature>
<evidence type="ECO:0000256" key="5">
    <source>
        <dbReference type="ARBA" id="ARBA00022679"/>
    </source>
</evidence>
<evidence type="ECO:0000256" key="8">
    <source>
        <dbReference type="ARBA" id="ARBA00022840"/>
    </source>
</evidence>
<organism evidence="13 15">
    <name type="scientific">Fibrobacter intestinalis</name>
    <dbReference type="NCBI Taxonomy" id="28122"/>
    <lineage>
        <taxon>Bacteria</taxon>
        <taxon>Pseudomonadati</taxon>
        <taxon>Fibrobacterota</taxon>
        <taxon>Fibrobacteria</taxon>
        <taxon>Fibrobacterales</taxon>
        <taxon>Fibrobacteraceae</taxon>
        <taxon>Fibrobacter</taxon>
    </lineage>
</organism>
<dbReference type="EMBL" id="FUWU01000019">
    <property type="protein sequence ID" value="SJZ69339.1"/>
    <property type="molecule type" value="Genomic_DNA"/>
</dbReference>
<evidence type="ECO:0000259" key="12">
    <source>
        <dbReference type="Pfam" id="PF01467"/>
    </source>
</evidence>
<evidence type="ECO:0000313" key="14">
    <source>
        <dbReference type="EMBL" id="SJZ69339.1"/>
    </source>
</evidence>
<comment type="catalytic activity">
    <reaction evidence="10 11">
        <text>nicotinate beta-D-ribonucleotide + ATP + H(+) = deamido-NAD(+) + diphosphate</text>
        <dbReference type="Rhea" id="RHEA:22860"/>
        <dbReference type="ChEBI" id="CHEBI:15378"/>
        <dbReference type="ChEBI" id="CHEBI:30616"/>
        <dbReference type="ChEBI" id="CHEBI:33019"/>
        <dbReference type="ChEBI" id="CHEBI:57502"/>
        <dbReference type="ChEBI" id="CHEBI:58437"/>
        <dbReference type="EC" id="2.7.7.18"/>
    </reaction>
</comment>
<sequence>MSSKSVAIFGGAFDPVHRDHVRLARLCLDLKLCDELWFVPSPDRWDKKLFASPADRLAMLDLVVGDDPRIRVSEMELNMGDYRGSYVSMSLFREKFPGVNFRLLVGADSYLGIPHWRDPLHFFGTEFNGAQLLKEFELIVFERRGSPKPDMAGHLAKGYAQMFWVGREQNFDGKYASSEIRKELFFGSGKKPEGLDEKVFDYIRNNNLYRL</sequence>
<dbReference type="UniPathway" id="UPA00253">
    <property type="reaction ID" value="UER00332"/>
</dbReference>
<keyword evidence="4 11" id="KW-0662">Pyridine nucleotide biosynthesis</keyword>
<keyword evidence="5 11" id="KW-0808">Transferase</keyword>
<comment type="similarity">
    <text evidence="3 11">Belongs to the NadD family.</text>
</comment>
<evidence type="ECO:0000256" key="6">
    <source>
        <dbReference type="ARBA" id="ARBA00022695"/>
    </source>
</evidence>
<keyword evidence="9 11" id="KW-0520">NAD</keyword>
<comment type="pathway">
    <text evidence="2 11">Cofactor biosynthesis; NAD(+) biosynthesis; deamido-NAD(+) from nicotinate D-ribonucleotide: step 1/1.</text>
</comment>
<comment type="function">
    <text evidence="1 11">Catalyzes the reversible adenylation of nicotinate mononucleotide (NaMN) to nicotinic acid adenine dinucleotide (NaAD).</text>
</comment>
<dbReference type="PANTHER" id="PTHR39321:SF3">
    <property type="entry name" value="PHOSPHOPANTETHEINE ADENYLYLTRANSFERASE"/>
    <property type="match status" value="1"/>
</dbReference>
<dbReference type="RefSeq" id="WP_073302087.1">
    <property type="nucleotide sequence ID" value="NZ_FRAW01000002.1"/>
</dbReference>
<evidence type="ECO:0000256" key="11">
    <source>
        <dbReference type="HAMAP-Rule" id="MF_00244"/>
    </source>
</evidence>
<evidence type="ECO:0000256" key="3">
    <source>
        <dbReference type="ARBA" id="ARBA00009014"/>
    </source>
</evidence>
<name>A0A1M6QG23_9BACT</name>
<dbReference type="GO" id="GO:0009435">
    <property type="term" value="P:NAD+ biosynthetic process"/>
    <property type="evidence" value="ECO:0007669"/>
    <property type="project" value="UniProtKB-UniRule"/>
</dbReference>
<dbReference type="CDD" id="cd02165">
    <property type="entry name" value="NMNAT"/>
    <property type="match status" value="1"/>
</dbReference>
<dbReference type="PANTHER" id="PTHR39321">
    <property type="entry name" value="NICOTINATE-NUCLEOTIDE ADENYLYLTRANSFERASE-RELATED"/>
    <property type="match status" value="1"/>
</dbReference>
<evidence type="ECO:0000256" key="4">
    <source>
        <dbReference type="ARBA" id="ARBA00022642"/>
    </source>
</evidence>
<protein>
    <recommendedName>
        <fullName evidence="11">Probable nicotinate-nucleotide adenylyltransferase</fullName>
        <ecNumber evidence="11">2.7.7.18</ecNumber>
    </recommendedName>
    <alternativeName>
        <fullName evidence="11">Deamido-NAD(+) diphosphorylase</fullName>
    </alternativeName>
    <alternativeName>
        <fullName evidence="11">Deamido-NAD(+) pyrophosphorylase</fullName>
    </alternativeName>
    <alternativeName>
        <fullName evidence="11">Nicotinate mononucleotide adenylyltransferase</fullName>
        <shortName evidence="11">NaMN adenylyltransferase</shortName>
    </alternativeName>
</protein>
<evidence type="ECO:0000256" key="2">
    <source>
        <dbReference type="ARBA" id="ARBA00005019"/>
    </source>
</evidence>
<keyword evidence="8 11" id="KW-0067">ATP-binding</keyword>
<dbReference type="AlphaFoldDB" id="A0A1M6QG23"/>
<proteinExistence type="inferred from homology"/>
<dbReference type="Pfam" id="PF01467">
    <property type="entry name" value="CTP_transf_like"/>
    <property type="match status" value="1"/>
</dbReference>
<reference evidence="14 16" key="3">
    <citation type="submission" date="2017-02" db="EMBL/GenBank/DDBJ databases">
        <authorList>
            <person name="Peterson S.W."/>
        </authorList>
    </citation>
    <scope>NUCLEOTIDE SEQUENCE [LARGE SCALE GENOMIC DNA]</scope>
    <source>
        <strain evidence="14 16">ATCC 43854</strain>
    </source>
</reference>
<dbReference type="GO" id="GO:0005524">
    <property type="term" value="F:ATP binding"/>
    <property type="evidence" value="ECO:0007669"/>
    <property type="project" value="UniProtKB-KW"/>
</dbReference>
<dbReference type="Proteomes" id="UP000190449">
    <property type="component" value="Unassembled WGS sequence"/>
</dbReference>
<evidence type="ECO:0000313" key="15">
    <source>
        <dbReference type="Proteomes" id="UP000184275"/>
    </source>
</evidence>
<evidence type="ECO:0000256" key="10">
    <source>
        <dbReference type="ARBA" id="ARBA00048721"/>
    </source>
</evidence>
<dbReference type="InterPro" id="IPR014729">
    <property type="entry name" value="Rossmann-like_a/b/a_fold"/>
</dbReference>
<keyword evidence="15" id="KW-1185">Reference proteome</keyword>
<gene>
    <name evidence="11" type="primary">nadD</name>
    <name evidence="14" type="ORF">SAMN02745108_01356</name>
    <name evidence="13" type="ORF">SAMN05720469_10284</name>
</gene>
<keyword evidence="6 11" id="KW-0548">Nucleotidyltransferase</keyword>
<evidence type="ECO:0000256" key="1">
    <source>
        <dbReference type="ARBA" id="ARBA00002324"/>
    </source>
</evidence>
<dbReference type="InterPro" id="IPR005248">
    <property type="entry name" value="NadD/NMNAT"/>
</dbReference>
<dbReference type="Proteomes" id="UP000184275">
    <property type="component" value="Unassembled WGS sequence"/>
</dbReference>
<reference evidence="15" key="2">
    <citation type="submission" date="2016-11" db="EMBL/GenBank/DDBJ databases">
        <authorList>
            <person name="Varghese N."/>
            <person name="Submissions S."/>
        </authorList>
    </citation>
    <scope>NUCLEOTIDE SEQUENCE [LARGE SCALE GENOMIC DNA]</scope>
    <source>
        <strain evidence="15">UWOS</strain>
    </source>
</reference>